<dbReference type="PATRIC" id="fig|477184.5.peg.2706"/>
<dbReference type="AlphaFoldDB" id="H0F7I6"/>
<dbReference type="STRING" id="477184.KYC_13668"/>
<feature type="transmembrane region" description="Helical" evidence="1">
    <location>
        <begin position="20"/>
        <end position="38"/>
    </location>
</feature>
<gene>
    <name evidence="3" type="ORF">KYC_13668</name>
</gene>
<accession>H0F7I6</accession>
<dbReference type="InterPro" id="IPR026841">
    <property type="entry name" value="Aur1/Ipt1"/>
</dbReference>
<evidence type="ECO:0000313" key="4">
    <source>
        <dbReference type="Proteomes" id="UP000003113"/>
    </source>
</evidence>
<protein>
    <submittedName>
        <fullName evidence="3">Phosphatase protein</fullName>
    </submittedName>
</protein>
<keyword evidence="1" id="KW-0472">Membrane</keyword>
<keyword evidence="4" id="KW-1185">Reference proteome</keyword>
<dbReference type="RefSeq" id="WP_008163065.1">
    <property type="nucleotide sequence ID" value="NZ_AGUF01000048.1"/>
</dbReference>
<sequence length="223" mass="24214">MDSSGKGSAAQADAEPWREALAWMLSLSLLFMLGYSASNRMAAASAHPASWHGPWDAAVPFWAWTIWPYLALNLMFPCTFFAFDTVRGLRAFAARIAAVQLACFASFVLAPTFNVRTLPQPDGVTGMLFSQLRAFEQPVNMFPSLHAAVLLLVWRAWLPHLRAHPAARLAWHGWCLLILISTVTTWQHDLADIAAGLALGGVALALPLGRLGKGAGNKKPAQP</sequence>
<reference evidence="3 4" key="1">
    <citation type="journal article" date="2012" name="J. Bacteriol.">
        <title>Genome sequence of the highly efficient arsenite-oxidizing bacterium Achromobacter arsenitoxydans SY8.</title>
        <authorList>
            <person name="Li X."/>
            <person name="Hu Y."/>
            <person name="Gong J."/>
            <person name="Lin Y."/>
            <person name="Johnstone L."/>
            <person name="Rensing C."/>
            <person name="Wang G."/>
        </authorList>
    </citation>
    <scope>NUCLEOTIDE SEQUENCE [LARGE SCALE GENOMIC DNA]</scope>
    <source>
        <strain evidence="3 4">SY8</strain>
    </source>
</reference>
<feature type="transmembrane region" description="Helical" evidence="1">
    <location>
        <begin position="169"/>
        <end position="187"/>
    </location>
</feature>
<name>H0F7I6_9BURK</name>
<organism evidence="3 4">
    <name type="scientific">Achromobacter arsenitoxydans SY8</name>
    <dbReference type="NCBI Taxonomy" id="477184"/>
    <lineage>
        <taxon>Bacteria</taxon>
        <taxon>Pseudomonadati</taxon>
        <taxon>Pseudomonadota</taxon>
        <taxon>Betaproteobacteria</taxon>
        <taxon>Burkholderiales</taxon>
        <taxon>Alcaligenaceae</taxon>
        <taxon>Achromobacter</taxon>
    </lineage>
</organism>
<dbReference type="eggNOG" id="COG0671">
    <property type="taxonomic scope" value="Bacteria"/>
</dbReference>
<feature type="transmembrane region" description="Helical" evidence="1">
    <location>
        <begin position="193"/>
        <end position="212"/>
    </location>
</feature>
<evidence type="ECO:0000313" key="3">
    <source>
        <dbReference type="EMBL" id="EHK65727.1"/>
    </source>
</evidence>
<feature type="transmembrane region" description="Helical" evidence="1">
    <location>
        <begin position="92"/>
        <end position="113"/>
    </location>
</feature>
<feature type="transmembrane region" description="Helical" evidence="1">
    <location>
        <begin position="61"/>
        <end position="83"/>
    </location>
</feature>
<dbReference type="EMBL" id="AGUF01000048">
    <property type="protein sequence ID" value="EHK65727.1"/>
    <property type="molecule type" value="Genomic_DNA"/>
</dbReference>
<dbReference type="Pfam" id="PF14378">
    <property type="entry name" value="PAP2_3"/>
    <property type="match status" value="1"/>
</dbReference>
<feature type="transmembrane region" description="Helical" evidence="1">
    <location>
        <begin position="139"/>
        <end position="157"/>
    </location>
</feature>
<dbReference type="Proteomes" id="UP000003113">
    <property type="component" value="Unassembled WGS sequence"/>
</dbReference>
<evidence type="ECO:0000259" key="2">
    <source>
        <dbReference type="Pfam" id="PF14378"/>
    </source>
</evidence>
<keyword evidence="1" id="KW-1133">Transmembrane helix</keyword>
<evidence type="ECO:0000256" key="1">
    <source>
        <dbReference type="SAM" id="Phobius"/>
    </source>
</evidence>
<comment type="caution">
    <text evidence="3">The sequence shown here is derived from an EMBL/GenBank/DDBJ whole genome shotgun (WGS) entry which is preliminary data.</text>
</comment>
<dbReference type="OrthoDB" id="256494at2"/>
<keyword evidence="1" id="KW-0812">Transmembrane</keyword>
<feature type="domain" description="Inositolphosphotransferase Aur1/Ipt1" evidence="2">
    <location>
        <begin position="79"/>
        <end position="206"/>
    </location>
</feature>
<proteinExistence type="predicted"/>